<feature type="compositionally biased region" description="Pro residues" evidence="1">
    <location>
        <begin position="608"/>
        <end position="619"/>
    </location>
</feature>
<evidence type="ECO:0000313" key="3">
    <source>
        <dbReference type="EMBL" id="OLN88614.1"/>
    </source>
</evidence>
<dbReference type="Proteomes" id="UP000186583">
    <property type="component" value="Unassembled WGS sequence"/>
</dbReference>
<dbReference type="SUPFAM" id="SSF81383">
    <property type="entry name" value="F-box domain"/>
    <property type="match status" value="1"/>
</dbReference>
<keyword evidence="4" id="KW-1185">Reference proteome</keyword>
<feature type="compositionally biased region" description="Polar residues" evidence="1">
    <location>
        <begin position="1200"/>
        <end position="1210"/>
    </location>
</feature>
<comment type="caution">
    <text evidence="3">The sequence shown here is derived from an EMBL/GenBank/DDBJ whole genome shotgun (WGS) entry which is preliminary data.</text>
</comment>
<feature type="compositionally biased region" description="Polar residues" evidence="1">
    <location>
        <begin position="806"/>
        <end position="839"/>
    </location>
</feature>
<feature type="region of interest" description="Disordered" evidence="1">
    <location>
        <begin position="1003"/>
        <end position="1105"/>
    </location>
</feature>
<feature type="region of interest" description="Disordered" evidence="1">
    <location>
        <begin position="1"/>
        <end position="37"/>
    </location>
</feature>
<dbReference type="AlphaFoldDB" id="A0A1Q8RVU6"/>
<dbReference type="EMBL" id="MPGH01000087">
    <property type="protein sequence ID" value="OLN88614.1"/>
    <property type="molecule type" value="Genomic_DNA"/>
</dbReference>
<dbReference type="PROSITE" id="PS50181">
    <property type="entry name" value="FBOX"/>
    <property type="match status" value="1"/>
</dbReference>
<organism evidence="3 4">
    <name type="scientific">Colletotrichum chlorophyti</name>
    <dbReference type="NCBI Taxonomy" id="708187"/>
    <lineage>
        <taxon>Eukaryota</taxon>
        <taxon>Fungi</taxon>
        <taxon>Dikarya</taxon>
        <taxon>Ascomycota</taxon>
        <taxon>Pezizomycotina</taxon>
        <taxon>Sordariomycetes</taxon>
        <taxon>Hypocreomycetidae</taxon>
        <taxon>Glomerellales</taxon>
        <taxon>Glomerellaceae</taxon>
        <taxon>Colletotrichum</taxon>
    </lineage>
</organism>
<dbReference type="OrthoDB" id="3925024at2759"/>
<dbReference type="Pfam" id="PF23749">
    <property type="entry name" value="DUF7165"/>
    <property type="match status" value="1"/>
</dbReference>
<feature type="compositionally biased region" description="Polar residues" evidence="1">
    <location>
        <begin position="1140"/>
        <end position="1156"/>
    </location>
</feature>
<feature type="region of interest" description="Disordered" evidence="1">
    <location>
        <begin position="691"/>
        <end position="739"/>
    </location>
</feature>
<evidence type="ECO:0000256" key="1">
    <source>
        <dbReference type="SAM" id="MobiDB-lite"/>
    </source>
</evidence>
<feature type="compositionally biased region" description="Low complexity" evidence="1">
    <location>
        <begin position="443"/>
        <end position="456"/>
    </location>
</feature>
<feature type="compositionally biased region" description="Basic and acidic residues" evidence="1">
    <location>
        <begin position="1216"/>
        <end position="1226"/>
    </location>
</feature>
<dbReference type="InterPro" id="IPR055589">
    <property type="entry name" value="DUF7165"/>
</dbReference>
<evidence type="ECO:0000313" key="4">
    <source>
        <dbReference type="Proteomes" id="UP000186583"/>
    </source>
</evidence>
<dbReference type="InterPro" id="IPR036047">
    <property type="entry name" value="F-box-like_dom_sf"/>
</dbReference>
<feature type="region of interest" description="Disordered" evidence="1">
    <location>
        <begin position="805"/>
        <end position="938"/>
    </location>
</feature>
<feature type="region of interest" description="Disordered" evidence="1">
    <location>
        <begin position="425"/>
        <end position="459"/>
    </location>
</feature>
<dbReference type="InterPro" id="IPR001810">
    <property type="entry name" value="F-box_dom"/>
</dbReference>
<dbReference type="Gene3D" id="2.130.10.10">
    <property type="entry name" value="YVTN repeat-like/Quinoprotein amine dehydrogenase"/>
    <property type="match status" value="1"/>
</dbReference>
<feature type="domain" description="F-box" evidence="2">
    <location>
        <begin position="32"/>
        <end position="78"/>
    </location>
</feature>
<dbReference type="Pfam" id="PF00646">
    <property type="entry name" value="F-box"/>
    <property type="match status" value="1"/>
</dbReference>
<evidence type="ECO:0000259" key="2">
    <source>
        <dbReference type="PROSITE" id="PS50181"/>
    </source>
</evidence>
<dbReference type="STRING" id="708187.A0A1Q8RVU6"/>
<feature type="compositionally biased region" description="Basic and acidic residues" evidence="1">
    <location>
        <begin position="9"/>
        <end position="23"/>
    </location>
</feature>
<gene>
    <name evidence="3" type="ORF">CCHL11_01777</name>
</gene>
<reference evidence="3 4" key="1">
    <citation type="submission" date="2016-11" db="EMBL/GenBank/DDBJ databases">
        <title>Draft Genome Assembly of Colletotrichum chlorophyti a pathogen of herbaceous plants.</title>
        <authorList>
            <person name="Gan P."/>
            <person name="Narusaka M."/>
            <person name="Tsushima A."/>
            <person name="Narusaka Y."/>
            <person name="Takano Y."/>
            <person name="Shirasu K."/>
        </authorList>
    </citation>
    <scope>NUCLEOTIDE SEQUENCE [LARGE SCALE GENOMIC DNA]</scope>
    <source>
        <strain evidence="3 4">NTL11</strain>
    </source>
</reference>
<name>A0A1Q8RVU6_9PEZI</name>
<accession>A0A1Q8RVU6</accession>
<dbReference type="InterPro" id="IPR015943">
    <property type="entry name" value="WD40/YVTN_repeat-like_dom_sf"/>
</dbReference>
<feature type="compositionally biased region" description="Polar residues" evidence="1">
    <location>
        <begin position="649"/>
        <end position="662"/>
    </location>
</feature>
<feature type="region of interest" description="Disordered" evidence="1">
    <location>
        <begin position="1140"/>
        <end position="1226"/>
    </location>
</feature>
<feature type="compositionally biased region" description="Polar residues" evidence="1">
    <location>
        <begin position="876"/>
        <end position="893"/>
    </location>
</feature>
<dbReference type="SUPFAM" id="SSF82171">
    <property type="entry name" value="DPP6 N-terminal domain-like"/>
    <property type="match status" value="1"/>
</dbReference>
<protein>
    <recommendedName>
        <fullName evidence="2">F-box domain-containing protein</fullName>
    </recommendedName>
</protein>
<feature type="compositionally biased region" description="Polar residues" evidence="1">
    <location>
        <begin position="920"/>
        <end position="932"/>
    </location>
</feature>
<feature type="compositionally biased region" description="Basic and acidic residues" evidence="1">
    <location>
        <begin position="1159"/>
        <end position="1174"/>
    </location>
</feature>
<proteinExistence type="predicted"/>
<sequence>MASSTDTRGALEGEGGKEPRSSIEKAPIPPPDPAFDRLPDEIIEQILRLTDPDSFASLVLLNSKWRQVSQQAQLYASHLSKCPSYSSSHPPLRDTDVNDEDLPRLRRLFAREVKRNLFEAYLRPRETVIKLISNSISSSSCPGGEGMQFSPSPRGHHLLAYNSSRIYVLDVRGRDIDVKREFKILRRPVSTSIKDDGSMLAVLSSEMQVDLYDLQQSPPRRLQSLILDNAPRTIALSPCGSVLAAAYEGGIEVSMVNPGALPTDRRAVKCDAVDSLSFSFDGTQILGTTFHSSPPSTVILTAPYYDPGNQLADDNISALWTTSILFPNTSRDCSHAVLLQDSSQEEASWTFTYDRSFETFRAVRIDDLRNGTTYFTGPKPDPGSQAKLTPCTLPAATYHGDLVSAGFQGKDVWLYGVPEDLDAVPEIGSTGNDGLSALSGQARRNSGPPSRSSSSRALENPRVPQWQMLCDKLRNTFVWGAKIAELDGVNMVKWVAGFGETSAQERLVIAARGISPGKSIVEEDDIDFIDGARVTLLDFDYGTEDGVRSEIEIEVGTKEPEVLEEERRDIDTEVAIVRRRTVAQKRGDRGALMRAATSATMRGNALPSMPPMLPMPTIPQPREEREPESDDDDPLVPRRVGVMPRINIEQPSSGSASGQGETASMIEEEEAVEAPYSHDGPRSTNTLRRAATAAAMNRRRNPQPPAAGPVEYRRADGRREHPHESDADNWVPPPPPYQKEDPGDLPAFLRNASITPHGVQIRAQPARTQTAAPVVGSTVWPLPERPALHQTAARPLSYQEPVNGLPVSTSSHLRVASDTTFMSRPRTADSTRPTSSPSPNIDIDDIYDVSPPDSPRLPVGVHGDDHPISPGDQRIVSESSVIRPSTSNAQQVFEQIPTPEVDSDRRPQSSPSLALRLPSTRPSTSPEQQTAETADAEVPMFRRLSNSQTWPRSAQPAEVLHARPMGGPLSSHPCCAVPADGLVNKTTMSSPSPMADDIGTMHNQGQQPLRPFSGNFTSVQRVPVGSRNRPSSRRASVPQPGPQAQVSDRNNSHLFEDQPLIISTPGGVTGAYDPPTRQQSNRRAEMPLLAPVPRHPRPTQSGPIRPTVERLETIYSAPPDHASNVEASGSRSLMPAWLQAPSTTSAGRQSHSSVNRKPSRAERSAAKNMMDAKRRGWNGSKKKKKKSKKKSIDHEAASSAAWTDVSTASRSAAYGKAEKEKKCVMM</sequence>
<feature type="compositionally biased region" description="Basic residues" evidence="1">
    <location>
        <begin position="1180"/>
        <end position="1189"/>
    </location>
</feature>
<feature type="region of interest" description="Disordered" evidence="1">
    <location>
        <begin position="602"/>
        <end position="665"/>
    </location>
</feature>
<feature type="compositionally biased region" description="Basic and acidic residues" evidence="1">
    <location>
        <begin position="711"/>
        <end position="726"/>
    </location>
</feature>